<dbReference type="Proteomes" id="UP000664859">
    <property type="component" value="Unassembled WGS sequence"/>
</dbReference>
<accession>A0A835YHE9</accession>
<evidence type="ECO:0000313" key="1">
    <source>
        <dbReference type="EMBL" id="KAG5175439.1"/>
    </source>
</evidence>
<dbReference type="EMBL" id="JAFCMP010000549">
    <property type="protein sequence ID" value="KAG5175439.1"/>
    <property type="molecule type" value="Genomic_DNA"/>
</dbReference>
<feature type="non-terminal residue" evidence="1">
    <location>
        <position position="131"/>
    </location>
</feature>
<organism evidence="1 2">
    <name type="scientific">Tribonema minus</name>
    <dbReference type="NCBI Taxonomy" id="303371"/>
    <lineage>
        <taxon>Eukaryota</taxon>
        <taxon>Sar</taxon>
        <taxon>Stramenopiles</taxon>
        <taxon>Ochrophyta</taxon>
        <taxon>PX clade</taxon>
        <taxon>Xanthophyceae</taxon>
        <taxon>Tribonematales</taxon>
        <taxon>Tribonemataceae</taxon>
        <taxon>Tribonema</taxon>
    </lineage>
</organism>
<feature type="non-terminal residue" evidence="1">
    <location>
        <position position="1"/>
    </location>
</feature>
<sequence>PPQGAVLELMPRAALPPQALSRLDFGEHLLAVLGLGASRMRVEVARSLPPPPPDSGNAFRNSYLWDADARALYVHARRLGGSGDFGLVLVHAAAHLLSDAAPAHLHDDARPEFTRAFHGALATLARELFKR</sequence>
<protein>
    <submittedName>
        <fullName evidence="1">Uncharacterized protein</fullName>
    </submittedName>
</protein>
<comment type="caution">
    <text evidence="1">The sequence shown here is derived from an EMBL/GenBank/DDBJ whole genome shotgun (WGS) entry which is preliminary data.</text>
</comment>
<evidence type="ECO:0000313" key="2">
    <source>
        <dbReference type="Proteomes" id="UP000664859"/>
    </source>
</evidence>
<proteinExistence type="predicted"/>
<keyword evidence="2" id="KW-1185">Reference proteome</keyword>
<name>A0A835YHE9_9STRA</name>
<dbReference type="AlphaFoldDB" id="A0A835YHE9"/>
<gene>
    <name evidence="1" type="ORF">JKP88DRAFT_145767</name>
</gene>
<reference evidence="1" key="1">
    <citation type="submission" date="2021-02" db="EMBL/GenBank/DDBJ databases">
        <title>First Annotated Genome of the Yellow-green Alga Tribonema minus.</title>
        <authorList>
            <person name="Mahan K.M."/>
        </authorList>
    </citation>
    <scope>NUCLEOTIDE SEQUENCE</scope>
    <source>
        <strain evidence="1">UTEX B ZZ1240</strain>
    </source>
</reference>